<keyword evidence="3" id="KW-1185">Reference proteome</keyword>
<feature type="transmembrane region" description="Helical" evidence="1">
    <location>
        <begin position="71"/>
        <end position="91"/>
    </location>
</feature>
<keyword evidence="1" id="KW-0472">Membrane</keyword>
<sequence length="94" mass="11198">MCKKSVRQGQRHTERVLSFEMPCAIVLPPFLAAFSFFFFFNPLFFKLQMPKNKPTDTTLPQWLLPRAFSEWLLIFFPLLRLFLPCFSYCLGHNF</sequence>
<accession>A0A671EY05</accession>
<evidence type="ECO:0000256" key="1">
    <source>
        <dbReference type="SAM" id="Phobius"/>
    </source>
</evidence>
<dbReference type="GeneTree" id="ENSGT01150000290369"/>
<dbReference type="InParanoid" id="A0A671EY05"/>
<reference evidence="3" key="3">
    <citation type="submission" date="2018-12" db="EMBL/GenBank/DDBJ databases">
        <title>G10K-VGP greater horseshoe bat female genome, primary haplotype.</title>
        <authorList>
            <person name="Teeling E."/>
            <person name="Myers G."/>
            <person name="Vernes S."/>
            <person name="Pippel M."/>
            <person name="Winkler S."/>
            <person name="Fedrigo O."/>
            <person name="Rhie A."/>
            <person name="Koren S."/>
            <person name="Phillippy A."/>
            <person name="Lewin H."/>
            <person name="Damas J."/>
            <person name="Howe K."/>
            <person name="Mountcastle J."/>
            <person name="Jarvis E.D."/>
        </authorList>
    </citation>
    <scope>NUCLEOTIDE SEQUENCE [LARGE SCALE GENOMIC DNA]</scope>
</reference>
<evidence type="ECO:0000313" key="2">
    <source>
        <dbReference type="Ensembl" id="ENSRFEP00010018246.1"/>
    </source>
</evidence>
<reference evidence="2" key="5">
    <citation type="submission" date="2025-09" db="UniProtKB">
        <authorList>
            <consortium name="Ensembl"/>
        </authorList>
    </citation>
    <scope>IDENTIFICATION</scope>
</reference>
<feature type="transmembrane region" description="Helical" evidence="1">
    <location>
        <begin position="21"/>
        <end position="40"/>
    </location>
</feature>
<dbReference type="Proteomes" id="UP000472240">
    <property type="component" value="Chromosome 12"/>
</dbReference>
<keyword evidence="1" id="KW-1133">Transmembrane helix</keyword>
<reference evidence="2" key="4">
    <citation type="submission" date="2025-08" db="UniProtKB">
        <authorList>
            <consortium name="Ensembl"/>
        </authorList>
    </citation>
    <scope>IDENTIFICATION</scope>
</reference>
<reference evidence="2 3" key="1">
    <citation type="journal article" date="2015" name="Annu Rev Anim Biosci">
        <title>The Genome 10K Project: a way forward.</title>
        <authorList>
            <person name="Koepfli K.P."/>
            <person name="Paten B."/>
            <person name="O'Brien S.J."/>
            <person name="Koepfli K.P."/>
            <person name="Paten B."/>
            <person name="Antunes A."/>
            <person name="Belov K."/>
            <person name="Bustamante C."/>
            <person name="Castoe T.A."/>
            <person name="Clawson H."/>
            <person name="Crawford A.J."/>
            <person name="Diekhans M."/>
            <person name="Distel D."/>
            <person name="Durbin R."/>
            <person name="Earl D."/>
            <person name="Fujita M.K."/>
            <person name="Gamble T."/>
            <person name="Georges A."/>
            <person name="Gemmell N."/>
            <person name="Gilbert M.T."/>
            <person name="Graves J.M."/>
            <person name="Green R.E."/>
            <person name="Hickey G."/>
            <person name="Jarvis E.D."/>
            <person name="Johnson W."/>
            <person name="Komissarov A."/>
            <person name="Korf I."/>
            <person name="Kuhn R."/>
            <person name="Larkin D.M."/>
            <person name="Lewin H."/>
            <person name="Lopez J.V."/>
            <person name="Ma J."/>
            <person name="Marques-Bonet T."/>
            <person name="Miller W."/>
            <person name="Murphy R."/>
            <person name="Pevzner P."/>
            <person name="Shapiro B."/>
            <person name="Steiner C."/>
            <person name="Tamazian G."/>
            <person name="Venkatesh B."/>
            <person name="Wang J."/>
            <person name="Wayne R."/>
            <person name="Wiley E."/>
            <person name="Yang H."/>
            <person name="Zhang G."/>
            <person name="Haussler D."/>
            <person name="Ryder O."/>
            <person name="O'Brien S.J."/>
        </authorList>
    </citation>
    <scope>NUCLEOTIDE SEQUENCE</scope>
</reference>
<dbReference type="AlphaFoldDB" id="A0A671EY05"/>
<reference evidence="2 3" key="2">
    <citation type="journal article" date="2018" name="Annu Rev Anim Biosci">
        <title>Bat Biology, Genomes, and the Bat1K Project: To Generate Chromosome-Level Genomes for All Living Bat Species.</title>
        <authorList>
            <person name="Teeling E.C."/>
            <person name="Vernes S.C."/>
            <person name="Davalos L.M."/>
            <person name="Ray D.A."/>
            <person name="Gilbert M.T.P."/>
            <person name="Myers E."/>
        </authorList>
    </citation>
    <scope>NUCLEOTIDE SEQUENCE</scope>
</reference>
<evidence type="ECO:0000313" key="3">
    <source>
        <dbReference type="Proteomes" id="UP000472240"/>
    </source>
</evidence>
<name>A0A671EY05_RHIFE</name>
<keyword evidence="1" id="KW-0812">Transmembrane</keyword>
<protein>
    <submittedName>
        <fullName evidence="2">Uncharacterized protein</fullName>
    </submittedName>
</protein>
<dbReference type="Ensembl" id="ENSRFET00010019891.1">
    <property type="protein sequence ID" value="ENSRFEP00010018246.1"/>
    <property type="gene ID" value="ENSRFEG00010012361.1"/>
</dbReference>
<organism evidence="2 3">
    <name type="scientific">Rhinolophus ferrumequinum</name>
    <name type="common">Greater horseshoe bat</name>
    <dbReference type="NCBI Taxonomy" id="59479"/>
    <lineage>
        <taxon>Eukaryota</taxon>
        <taxon>Metazoa</taxon>
        <taxon>Chordata</taxon>
        <taxon>Craniata</taxon>
        <taxon>Vertebrata</taxon>
        <taxon>Euteleostomi</taxon>
        <taxon>Mammalia</taxon>
        <taxon>Eutheria</taxon>
        <taxon>Laurasiatheria</taxon>
        <taxon>Chiroptera</taxon>
        <taxon>Yinpterochiroptera</taxon>
        <taxon>Rhinolophoidea</taxon>
        <taxon>Rhinolophidae</taxon>
        <taxon>Rhinolophinae</taxon>
        <taxon>Rhinolophus</taxon>
    </lineage>
</organism>
<proteinExistence type="predicted"/>